<dbReference type="PANTHER" id="PTHR22916:SF3">
    <property type="entry name" value="UDP-GLCNAC:BETAGAL BETA-1,3-N-ACETYLGLUCOSAMINYLTRANSFERASE-LIKE PROTEIN 1"/>
    <property type="match status" value="1"/>
</dbReference>
<accession>A0A5J5GA66</accession>
<dbReference type="EMBL" id="VYQE01000008">
    <property type="protein sequence ID" value="KAA9005049.1"/>
    <property type="molecule type" value="Genomic_DNA"/>
</dbReference>
<keyword evidence="3" id="KW-1185">Reference proteome</keyword>
<proteinExistence type="predicted"/>
<dbReference type="GO" id="GO:0016758">
    <property type="term" value="F:hexosyltransferase activity"/>
    <property type="evidence" value="ECO:0007669"/>
    <property type="project" value="UniProtKB-ARBA"/>
</dbReference>
<dbReference type="RefSeq" id="WP_150446830.1">
    <property type="nucleotide sequence ID" value="NZ_VYQE01000008.1"/>
</dbReference>
<dbReference type="Proteomes" id="UP000326554">
    <property type="component" value="Unassembled WGS sequence"/>
</dbReference>
<dbReference type="PANTHER" id="PTHR22916">
    <property type="entry name" value="GLYCOSYLTRANSFERASE"/>
    <property type="match status" value="1"/>
</dbReference>
<dbReference type="InterPro" id="IPR001173">
    <property type="entry name" value="Glyco_trans_2-like"/>
</dbReference>
<dbReference type="CDD" id="cd00761">
    <property type="entry name" value="Glyco_tranf_GTA_type"/>
    <property type="match status" value="1"/>
</dbReference>
<comment type="caution">
    <text evidence="2">The sequence shown here is derived from an EMBL/GenBank/DDBJ whole genome shotgun (WGS) entry which is preliminary data.</text>
</comment>
<feature type="domain" description="Glycosyltransferase 2-like" evidence="1">
    <location>
        <begin position="184"/>
        <end position="311"/>
    </location>
</feature>
<evidence type="ECO:0000313" key="2">
    <source>
        <dbReference type="EMBL" id="KAA9005049.1"/>
    </source>
</evidence>
<keyword evidence="2" id="KW-0808">Transferase</keyword>
<name>A0A5J5GA66_9RHOB</name>
<dbReference type="Pfam" id="PF00535">
    <property type="entry name" value="Glycos_transf_2"/>
    <property type="match status" value="1"/>
</dbReference>
<dbReference type="InterPro" id="IPR029044">
    <property type="entry name" value="Nucleotide-diphossugar_trans"/>
</dbReference>
<reference evidence="2 3" key="1">
    <citation type="submission" date="2019-09" db="EMBL/GenBank/DDBJ databases">
        <authorList>
            <person name="Park J.-S."/>
            <person name="Choi H.-J."/>
        </authorList>
    </citation>
    <scope>NUCLEOTIDE SEQUENCE [LARGE SCALE GENOMIC DNA]</scope>
    <source>
        <strain evidence="2 3">176SS1-4</strain>
    </source>
</reference>
<dbReference type="SUPFAM" id="SSF53756">
    <property type="entry name" value="UDP-Glycosyltransferase/glycogen phosphorylase"/>
    <property type="match status" value="1"/>
</dbReference>
<dbReference type="Gene3D" id="3.40.50.2000">
    <property type="entry name" value="Glycogen Phosphorylase B"/>
    <property type="match status" value="1"/>
</dbReference>
<gene>
    <name evidence="2" type="ORF">F3S47_18645</name>
</gene>
<sequence>MTDRDLVRSSPFFDAEWYSYRYPDVRRSSLSPSEHYLLVGGLLDRWPGPDFDPVAYRLTHPECGQRNPVCDAQERYGQEGLRVFHDPNLVLLAATRLSEVRGYEQARAFARDQLPGALAHSTLALDLAETAERGAEERWLEILNSYLSRFGLSELALTPGTGGTLFERITAPPALGIREGPLVSVILPAFNSANWIERSARSILDQTWRELELLVVDDASTDETYEVLQRLAQEDPRLRLLRNSVNVGPYVSKNRALKHASGAFITGQDADDWSHPKRIERQVAAMEGREAVFSGGIRLAASGKPSRIMPLGRNTEDGITLASFITFMVRAPVMHEKLGAWDSVRFGGDSELVRRLEKISDGPVPRVLEPTILQLDHEGSLTNDVVFGHSPHTGMSKPRRAYRDAMQHWHADRTLRTGRIGFPRDALARPFPVPPEAEVDPPAIRETLGGEGPEPRVLRRQVGIVTNMRFPGGNASSTLDEVRFFRERGISLALIHCPNSYDRGKRPVAERYEPHADLMEDWWAYDEMHFDHLILRNPSPFCQTPPDLLDRLSARHAHVVINNSAFRANGNLVYERGKLLERAALLNAETVTLCPISPALRGEISESLRQVNFRIALSERDWSPTFDAEAYWAEPKPDMSPPYLLGRHGRDAVEKWPESLKRLEEAYPPTEEFRLAALGGADAVINKLGSRPGNWEIAPFGSIDPKDFLAGLDAFVYFPDGNYVEGFGRTIVEAMIAGVPVLLPSQFRSTFGELPIYLPHASVAEAMRHMAARTEDRLGYLREVQRIACQRYGTEQLAIRFPEYEVPQDPKGAGQLSEAARVFKEAVEAAG</sequence>
<evidence type="ECO:0000313" key="3">
    <source>
        <dbReference type="Proteomes" id="UP000326554"/>
    </source>
</evidence>
<evidence type="ECO:0000259" key="1">
    <source>
        <dbReference type="Pfam" id="PF00535"/>
    </source>
</evidence>
<protein>
    <submittedName>
        <fullName evidence="2">Glycosyltransferase</fullName>
    </submittedName>
</protein>
<dbReference type="AlphaFoldDB" id="A0A5J5GA66"/>
<dbReference type="SUPFAM" id="SSF53448">
    <property type="entry name" value="Nucleotide-diphospho-sugar transferases"/>
    <property type="match status" value="1"/>
</dbReference>
<dbReference type="Gene3D" id="3.90.550.10">
    <property type="entry name" value="Spore Coat Polysaccharide Biosynthesis Protein SpsA, Chain A"/>
    <property type="match status" value="1"/>
</dbReference>
<organism evidence="2 3">
    <name type="scientific">Histidinibacterium aquaticum</name>
    <dbReference type="NCBI Taxonomy" id="2613962"/>
    <lineage>
        <taxon>Bacteria</taxon>
        <taxon>Pseudomonadati</taxon>
        <taxon>Pseudomonadota</taxon>
        <taxon>Alphaproteobacteria</taxon>
        <taxon>Rhodobacterales</taxon>
        <taxon>Paracoccaceae</taxon>
        <taxon>Histidinibacterium</taxon>
    </lineage>
</organism>